<evidence type="ECO:0000256" key="8">
    <source>
        <dbReference type="RuleBase" id="RU000411"/>
    </source>
</evidence>
<evidence type="ECO:0000259" key="10">
    <source>
        <dbReference type="SMART" id="SM00093"/>
    </source>
</evidence>
<organism evidence="11">
    <name type="scientific">Balaenoptera musculus</name>
    <name type="common">Blue whale</name>
    <dbReference type="NCBI Taxonomy" id="9771"/>
    <lineage>
        <taxon>Eukaryota</taxon>
        <taxon>Metazoa</taxon>
        <taxon>Chordata</taxon>
        <taxon>Craniata</taxon>
        <taxon>Vertebrata</taxon>
        <taxon>Euteleostomi</taxon>
        <taxon>Mammalia</taxon>
        <taxon>Eutheria</taxon>
        <taxon>Laurasiatheria</taxon>
        <taxon>Artiodactyla</taxon>
        <taxon>Whippomorpha</taxon>
        <taxon>Cetacea</taxon>
        <taxon>Mysticeti</taxon>
        <taxon>Balaenopteridae</taxon>
        <taxon>Balaenoptera</taxon>
    </lineage>
</organism>
<keyword evidence="5 9" id="KW-0732">Signal</keyword>
<evidence type="ECO:0000256" key="5">
    <source>
        <dbReference type="ARBA" id="ARBA00022729"/>
    </source>
</evidence>
<dbReference type="AlphaFoldDB" id="A0A8C0CAQ1"/>
<evidence type="ECO:0000256" key="3">
    <source>
        <dbReference type="ARBA" id="ARBA00022525"/>
    </source>
</evidence>
<feature type="signal peptide" evidence="9">
    <location>
        <begin position="1"/>
        <end position="24"/>
    </location>
</feature>
<dbReference type="InterPro" id="IPR000215">
    <property type="entry name" value="Serpin_fam"/>
</dbReference>
<dbReference type="Ensembl" id="ENSBMST00010002717.1">
    <property type="protein sequence ID" value="ENSBMSP00010002459.1"/>
    <property type="gene ID" value="ENSBMSG00010001795.1"/>
</dbReference>
<dbReference type="InterPro" id="IPR036186">
    <property type="entry name" value="Serpin_sf"/>
</dbReference>
<dbReference type="PANTHER" id="PTHR11461:SF165">
    <property type="entry name" value="ALPHA-1-ANTITRYPSIN"/>
    <property type="match status" value="1"/>
</dbReference>
<dbReference type="SUPFAM" id="SSF56574">
    <property type="entry name" value="Serpins"/>
    <property type="match status" value="1"/>
</dbReference>
<dbReference type="InterPro" id="IPR042178">
    <property type="entry name" value="Serpin_sf_1"/>
</dbReference>
<evidence type="ECO:0000256" key="4">
    <source>
        <dbReference type="ARBA" id="ARBA00022690"/>
    </source>
</evidence>
<evidence type="ECO:0000256" key="7">
    <source>
        <dbReference type="ARBA" id="ARBA00023180"/>
    </source>
</evidence>
<feature type="chain" id="PRO_5034982233" description="Serpin domain-containing protein" evidence="9">
    <location>
        <begin position="25"/>
        <end position="383"/>
    </location>
</feature>
<keyword evidence="4" id="KW-0646">Protease inhibitor</keyword>
<sequence>MASSITWGLRLLAGLCSEVPGARRQSSPDIYHYDLPHFSSFAFSLYRELARQSNNKIIFSPVSIAIAFAMFSLGNKDDTYTQILKGIGFKFKKAPKADIYKGLGSLLDTLKQPNNQFQLTTSTMLIIDKNLKQKPEFLYNVKKLYHSKALSINFRNIKEVKKEINRQIKIRTQGIIVDLVKELDEDTALALVNYIIFEGKGKDKFKAQRFLTGDFHVNEKITVKAPVINHLFHLYRDNEFSCWVLVQHYQGRMAAFLLLPNMGKMQLLEDGLSENPLCSNHFDRFVNLHLPKLQTGHHKVFSNGADLSGITEEVPLKLSKAIHEAVMSINENGTEHAGATLSEESAWSEHLTINFNMPFLIIIKDENTNIPLFMGKVVNPMQK</sequence>
<dbReference type="SMART" id="SM00093">
    <property type="entry name" value="SERPIN"/>
    <property type="match status" value="1"/>
</dbReference>
<dbReference type="Gene3D" id="2.10.310.10">
    <property type="entry name" value="Serpins superfamily"/>
    <property type="match status" value="1"/>
</dbReference>
<evidence type="ECO:0000256" key="9">
    <source>
        <dbReference type="SAM" id="SignalP"/>
    </source>
</evidence>
<reference evidence="11" key="1">
    <citation type="submission" date="2023-09" db="UniProtKB">
        <authorList>
            <consortium name="Ensembl"/>
        </authorList>
    </citation>
    <scope>IDENTIFICATION</scope>
</reference>
<keyword evidence="3" id="KW-0964">Secreted</keyword>
<dbReference type="Pfam" id="PF00079">
    <property type="entry name" value="Serpin"/>
    <property type="match status" value="1"/>
</dbReference>
<evidence type="ECO:0000256" key="6">
    <source>
        <dbReference type="ARBA" id="ARBA00022900"/>
    </source>
</evidence>
<evidence type="ECO:0000313" key="11">
    <source>
        <dbReference type="Ensembl" id="ENSBMSP00010002459.1"/>
    </source>
</evidence>
<name>A0A8C0CAQ1_BALMU</name>
<dbReference type="Gene3D" id="3.30.497.10">
    <property type="entry name" value="Antithrombin, subunit I, domain 2"/>
    <property type="match status" value="1"/>
</dbReference>
<protein>
    <recommendedName>
        <fullName evidence="10">Serpin domain-containing protein</fullName>
    </recommendedName>
</protein>
<keyword evidence="6" id="KW-0722">Serine protease inhibitor</keyword>
<dbReference type="GO" id="GO:0005615">
    <property type="term" value="C:extracellular space"/>
    <property type="evidence" value="ECO:0007669"/>
    <property type="project" value="InterPro"/>
</dbReference>
<dbReference type="Gene3D" id="2.30.39.10">
    <property type="entry name" value="Alpha-1-antitrypsin, domain 1"/>
    <property type="match status" value="1"/>
</dbReference>
<proteinExistence type="inferred from homology"/>
<comment type="similarity">
    <text evidence="2 8">Belongs to the serpin family.</text>
</comment>
<dbReference type="InterPro" id="IPR042185">
    <property type="entry name" value="Serpin_sf_2"/>
</dbReference>
<dbReference type="PANTHER" id="PTHR11461">
    <property type="entry name" value="SERINE PROTEASE INHIBITOR, SERPIN"/>
    <property type="match status" value="1"/>
</dbReference>
<dbReference type="GeneTree" id="ENSGT00940000154493"/>
<dbReference type="InterPro" id="IPR023796">
    <property type="entry name" value="Serpin_dom"/>
</dbReference>
<keyword evidence="7" id="KW-0325">Glycoprotein</keyword>
<dbReference type="FunFam" id="2.10.310.10:FF:000001">
    <property type="entry name" value="Serpin family A member 1"/>
    <property type="match status" value="1"/>
</dbReference>
<accession>A0A8C0CAQ1</accession>
<comment type="subcellular location">
    <subcellularLocation>
        <location evidence="1">Secreted</location>
    </subcellularLocation>
</comment>
<dbReference type="CDD" id="cd19550">
    <property type="entry name" value="serpinA2_PIL"/>
    <property type="match status" value="1"/>
</dbReference>
<dbReference type="FunFam" id="3.30.497.10:FF:000001">
    <property type="entry name" value="Serine protease inhibitor"/>
    <property type="match status" value="1"/>
</dbReference>
<feature type="domain" description="Serpin" evidence="10">
    <location>
        <begin position="43"/>
        <end position="380"/>
    </location>
</feature>
<dbReference type="GO" id="GO:0004867">
    <property type="term" value="F:serine-type endopeptidase inhibitor activity"/>
    <property type="evidence" value="ECO:0007669"/>
    <property type="project" value="UniProtKB-KW"/>
</dbReference>
<evidence type="ECO:0000256" key="2">
    <source>
        <dbReference type="ARBA" id="ARBA00009500"/>
    </source>
</evidence>
<evidence type="ECO:0000256" key="1">
    <source>
        <dbReference type="ARBA" id="ARBA00004613"/>
    </source>
</evidence>